<keyword evidence="3" id="KW-1185">Reference proteome</keyword>
<protein>
    <submittedName>
        <fullName evidence="2">Uncharacterized protein</fullName>
    </submittedName>
</protein>
<proteinExistence type="predicted"/>
<name>A0A9P4N4Z3_9PLEO</name>
<evidence type="ECO:0000256" key="1">
    <source>
        <dbReference type="SAM" id="MobiDB-lite"/>
    </source>
</evidence>
<reference evidence="3" key="1">
    <citation type="journal article" date="2020" name="Stud. Mycol.">
        <title>101 Dothideomycetes genomes: A test case for predicting lifestyles and emergence of pathogens.</title>
        <authorList>
            <person name="Haridas S."/>
            <person name="Albert R."/>
            <person name="Binder M."/>
            <person name="Bloem J."/>
            <person name="LaButti K."/>
            <person name="Salamov A."/>
            <person name="Andreopoulos B."/>
            <person name="Baker S."/>
            <person name="Barry K."/>
            <person name="Bills G."/>
            <person name="Bluhm B."/>
            <person name="Cannon C."/>
            <person name="Castanera R."/>
            <person name="Culley D."/>
            <person name="Daum C."/>
            <person name="Ezra D."/>
            <person name="Gonzalez J."/>
            <person name="Henrissat B."/>
            <person name="Kuo A."/>
            <person name="Liang C."/>
            <person name="Lipzen A."/>
            <person name="Lutzoni F."/>
            <person name="Magnuson J."/>
            <person name="Mondo S."/>
            <person name="Nolan M."/>
            <person name="Ohm R."/>
            <person name="Pangilinan J."/>
            <person name="Park H.-J."/>
            <person name="Ramirez L."/>
            <person name="Alfaro M."/>
            <person name="Sun H."/>
            <person name="Tritt A."/>
            <person name="Yoshinaga Y."/>
            <person name="Zwiers L.-H."/>
            <person name="Turgeon B."/>
            <person name="Goodwin S."/>
            <person name="Spatafora J."/>
            <person name="Crous P."/>
            <person name="Grigoriev I."/>
        </authorList>
    </citation>
    <scope>NUCLEOTIDE SEQUENCE [LARGE SCALE GENOMIC DNA]</scope>
    <source>
        <strain evidence="3">CBS 304.66</strain>
    </source>
</reference>
<dbReference type="AlphaFoldDB" id="A0A9P4N4Z3"/>
<feature type="region of interest" description="Disordered" evidence="1">
    <location>
        <begin position="86"/>
        <end position="105"/>
    </location>
</feature>
<comment type="caution">
    <text evidence="2">The sequence shown here is derived from an EMBL/GenBank/DDBJ whole genome shotgun (WGS) entry which is preliminary data.</text>
</comment>
<feature type="compositionally biased region" description="Polar residues" evidence="1">
    <location>
        <begin position="95"/>
        <end position="105"/>
    </location>
</feature>
<sequence>MLLLSRCFRLGQCAQFGLVSSIEGNGSMALSKHPLSPTSPPTFVYRLPCVALAQRARAWAIHAVVGAQLWCSPVLASARLPAATPARPFPGPTTLHPSPSSAIPL</sequence>
<evidence type="ECO:0000313" key="3">
    <source>
        <dbReference type="Proteomes" id="UP000800093"/>
    </source>
</evidence>
<accession>A0A9P4N4Z3</accession>
<dbReference type="EMBL" id="ML986638">
    <property type="protein sequence ID" value="KAF2262619.1"/>
    <property type="molecule type" value="Genomic_DNA"/>
</dbReference>
<organism evidence="2 3">
    <name type="scientific">Lojkania enalia</name>
    <dbReference type="NCBI Taxonomy" id="147567"/>
    <lineage>
        <taxon>Eukaryota</taxon>
        <taxon>Fungi</taxon>
        <taxon>Dikarya</taxon>
        <taxon>Ascomycota</taxon>
        <taxon>Pezizomycotina</taxon>
        <taxon>Dothideomycetes</taxon>
        <taxon>Pleosporomycetidae</taxon>
        <taxon>Pleosporales</taxon>
        <taxon>Pleosporales incertae sedis</taxon>
        <taxon>Lojkania</taxon>
    </lineage>
</organism>
<dbReference type="Proteomes" id="UP000800093">
    <property type="component" value="Unassembled WGS sequence"/>
</dbReference>
<evidence type="ECO:0000313" key="2">
    <source>
        <dbReference type="EMBL" id="KAF2262619.1"/>
    </source>
</evidence>
<gene>
    <name evidence="2" type="ORF">CC78DRAFT_582385</name>
</gene>